<dbReference type="CDD" id="cd18773">
    <property type="entry name" value="PDC1_HK_sensor"/>
    <property type="match status" value="1"/>
</dbReference>
<gene>
    <name evidence="1" type="ORF">OFY17_13350</name>
</gene>
<reference evidence="1 2" key="1">
    <citation type="submission" date="2022-10" db="EMBL/GenBank/DDBJ databases">
        <title>Marinomonas transparenta sp. nov. and Marinomonas sargassi sp. nov., isolated from marine alga (Sargassum natans (L.) Gaillon).</title>
        <authorList>
            <person name="Wang Y."/>
        </authorList>
    </citation>
    <scope>NUCLEOTIDE SEQUENCE [LARGE SCALE GENOMIC DNA]</scope>
    <source>
        <strain evidence="1 2">C2222</strain>
    </source>
</reference>
<protein>
    <submittedName>
        <fullName evidence="1">Cache domain-containing protein</fullName>
    </submittedName>
</protein>
<evidence type="ECO:0000313" key="2">
    <source>
        <dbReference type="Proteomes" id="UP001209713"/>
    </source>
</evidence>
<evidence type="ECO:0000313" key="1">
    <source>
        <dbReference type="EMBL" id="MCV2403852.1"/>
    </source>
</evidence>
<keyword evidence="2" id="KW-1185">Reference proteome</keyword>
<dbReference type="Proteomes" id="UP001209713">
    <property type="component" value="Unassembled WGS sequence"/>
</dbReference>
<name>A0ABT2YVC4_9GAMM</name>
<organism evidence="1 2">
    <name type="scientific">Marinomonas sargassi</name>
    <dbReference type="NCBI Taxonomy" id="2984494"/>
    <lineage>
        <taxon>Bacteria</taxon>
        <taxon>Pseudomonadati</taxon>
        <taxon>Pseudomonadota</taxon>
        <taxon>Gammaproteobacteria</taxon>
        <taxon>Oceanospirillales</taxon>
        <taxon>Oceanospirillaceae</taxon>
        <taxon>Marinomonas</taxon>
    </lineage>
</organism>
<dbReference type="RefSeq" id="WP_263531234.1">
    <property type="nucleotide sequence ID" value="NZ_JAOVZB010000006.1"/>
</dbReference>
<accession>A0ABT2YVC4</accession>
<sequence length="669" mass="74976">METFLSSNQDAMKRVLKSVDQYDKGLKSLSTWWEKIALIGKINSFEVASTILQDMETTLDQFNTLQKRLITSLINEHSRKIIFQNNSRCQMGIDVLIRNLFERTADIGFLSTDNDVVEFLKENHIQDDAKRFINDRLQSYINIYSVYQDAILLKPNGDVAFQLSQPSRGGQVQDRFIKDALNNPNDYVEYFGKSKLMGERESNLLYANAVKDGDTVVGVIVLCFRFSNELEGIVKNLMMKGEDDHFLLTNGAGEVIYAPHHNLVDGTSRVALSESPSLETFNSKKVLKVCVSGQEYQGYAGPSNWHMASLLPLENIGYEVGSSDRGKEGNAALIKDLGGLISADLFDVRHQSQLVNDDLQLIVLNGIITAARKDATEFMPVLEAIKRIGQDIDDIFAQSIESLFSTIIAGQLEAIRLQAGLAVDIMDRNLFERANDCRWWGLSNLLRKALSSKVVDVEIIKETLSTIHSLYTVYHTLYVYDKQGRYIAFSDDTYSDSIGTLVEPHSGAKDIFQFTSPYQYSVSPFEKFDCYQGESTYIYNAALRDQDNQNDIVGGIGIVFDSTVEFSAILNDILPKEEDGKVIEGAKALFTNEQGLILSSTSEEFPIGETFAPEIDRVELNDRGSLATAIKLADGQMYLIGVAISKGYREYKIEDGYENTVLSWVMKPC</sequence>
<comment type="caution">
    <text evidence="1">The sequence shown here is derived from an EMBL/GenBank/DDBJ whole genome shotgun (WGS) entry which is preliminary data.</text>
</comment>
<proteinExistence type="predicted"/>
<dbReference type="EMBL" id="JAOVZB010000006">
    <property type="protein sequence ID" value="MCV2403852.1"/>
    <property type="molecule type" value="Genomic_DNA"/>
</dbReference>